<evidence type="ECO:0000313" key="2">
    <source>
        <dbReference type="Proteomes" id="UP000288805"/>
    </source>
</evidence>
<proteinExistence type="predicted"/>
<gene>
    <name evidence="1" type="ORF">CK203_043745</name>
</gene>
<dbReference type="Proteomes" id="UP000288805">
    <property type="component" value="Unassembled WGS sequence"/>
</dbReference>
<dbReference type="PANTHER" id="PTHR37610:SF92">
    <property type="entry name" value="RETROTRANSPOSON COPIA-LIKE N-TERMINAL DOMAIN-CONTAINING PROTEIN"/>
    <property type="match status" value="1"/>
</dbReference>
<dbReference type="AlphaFoldDB" id="A0A438HW43"/>
<dbReference type="PANTHER" id="PTHR37610">
    <property type="entry name" value="CCHC-TYPE DOMAIN-CONTAINING PROTEIN"/>
    <property type="match status" value="1"/>
</dbReference>
<dbReference type="EMBL" id="QGNW01000171">
    <property type="protein sequence ID" value="RVW88677.1"/>
    <property type="molecule type" value="Genomic_DNA"/>
</dbReference>
<comment type="caution">
    <text evidence="1">The sequence shown here is derived from an EMBL/GenBank/DDBJ whole genome shotgun (WGS) entry which is preliminary data.</text>
</comment>
<reference evidence="1 2" key="1">
    <citation type="journal article" date="2018" name="PLoS Genet.">
        <title>Population sequencing reveals clonal diversity and ancestral inbreeding in the grapevine cultivar Chardonnay.</title>
        <authorList>
            <person name="Roach M.J."/>
            <person name="Johnson D.L."/>
            <person name="Bohlmann J."/>
            <person name="van Vuuren H.J."/>
            <person name="Jones S.J."/>
            <person name="Pretorius I.S."/>
            <person name="Schmidt S.A."/>
            <person name="Borneman A.R."/>
        </authorList>
    </citation>
    <scope>NUCLEOTIDE SEQUENCE [LARGE SCALE GENOMIC DNA]</scope>
    <source>
        <strain evidence="2">cv. Chardonnay</strain>
        <tissue evidence="1">Leaf</tissue>
    </source>
</reference>
<protein>
    <recommendedName>
        <fullName evidence="3">Retrotransposon Copia-like N-terminal domain-containing protein</fullName>
    </recommendedName>
</protein>
<accession>A0A438HW43</accession>
<name>A0A438HW43_VITVI</name>
<sequence length="141" mass="16466">MKGHFFPGHEISSKLILVFGAFGIRWQLQRGFHSDQLCSILKWQPATLKRISNIQLSFRLNGRNYLIWSLLVRTFLKRKGKLNHLIGTVPGESNPQLTAWDEVDSMIITWLWNLMLPKINGTCMFLTTARDIWETMRQTYS</sequence>
<evidence type="ECO:0000313" key="1">
    <source>
        <dbReference type="EMBL" id="RVW88677.1"/>
    </source>
</evidence>
<evidence type="ECO:0008006" key="3">
    <source>
        <dbReference type="Google" id="ProtNLM"/>
    </source>
</evidence>
<organism evidence="1 2">
    <name type="scientific">Vitis vinifera</name>
    <name type="common">Grape</name>
    <dbReference type="NCBI Taxonomy" id="29760"/>
    <lineage>
        <taxon>Eukaryota</taxon>
        <taxon>Viridiplantae</taxon>
        <taxon>Streptophyta</taxon>
        <taxon>Embryophyta</taxon>
        <taxon>Tracheophyta</taxon>
        <taxon>Spermatophyta</taxon>
        <taxon>Magnoliopsida</taxon>
        <taxon>eudicotyledons</taxon>
        <taxon>Gunneridae</taxon>
        <taxon>Pentapetalae</taxon>
        <taxon>rosids</taxon>
        <taxon>Vitales</taxon>
        <taxon>Vitaceae</taxon>
        <taxon>Viteae</taxon>
        <taxon>Vitis</taxon>
    </lineage>
</organism>